<proteinExistence type="predicted"/>
<keyword evidence="1" id="KW-0343">GTPase activation</keyword>
<keyword evidence="4" id="KW-0727">SH2 domain</keyword>
<dbReference type="EnsemblMetazoa" id="CLYHEMT009770.1">
    <property type="protein sequence ID" value="CLYHEMP009770.1"/>
    <property type="gene ID" value="CLYHEMG009770"/>
</dbReference>
<dbReference type="PROSITE" id="PS50001">
    <property type="entry name" value="SH2"/>
    <property type="match status" value="1"/>
</dbReference>
<keyword evidence="2" id="KW-0479">Metal-binding</keyword>
<dbReference type="PROSITE" id="PS50081">
    <property type="entry name" value="ZF_DAG_PE_2"/>
    <property type="match status" value="1"/>
</dbReference>
<evidence type="ECO:0000259" key="6">
    <source>
        <dbReference type="PROSITE" id="PS50001"/>
    </source>
</evidence>
<dbReference type="PROSITE" id="PS00479">
    <property type="entry name" value="ZF_DAG_PE_1"/>
    <property type="match status" value="1"/>
</dbReference>
<evidence type="ECO:0000256" key="2">
    <source>
        <dbReference type="ARBA" id="ARBA00022723"/>
    </source>
</evidence>
<keyword evidence="3" id="KW-0862">Zinc</keyword>
<sequence length="447" mass="51304">MAAENMTIEEKMSWQNEMLKRLQNTAAPVPIKVACTITPPGKPDYLGEEYHGTITKEEEKKILEGKNGRYIVRDSSSSKPHEYTLAFNFDESFQYVKLVYNPGTKEFRTDSNASKNGFKSILALITDVVNLYQKLKISSGGGGSVKSNKSSSVSKSHKFKTYSYKHPKWCDICGNFLWGLVNQGEKCKDCGINCHKSCRAEAPMPCSPINNNYKRGTTQKEKKSSNPEKDDDPNYIVISPRNPVFDMCDYFKKCSRFISAFNVRDSFIDMRSNMTRCFCDECIAQTSHSDQSNVGIKHLEQWTRFQFEWQEDKLKRNLEDWEVVYFAVNPKYVRDLIKGIFNPPDFEEIDEFHVAPSLAYTTQDMENENWSYQFADTTTGGQLYAQTVLEAYLRPESYEVIPSDSEIDGSSPSNGDIDEPQMVPVHWKAKYKKDLYPKSILVKIFEK</sequence>
<dbReference type="PANTHER" id="PTHR46075:SF2">
    <property type="entry name" value="RHO GTPASE ACTIVATING PROTEIN AT 5A, ISOFORM A"/>
    <property type="match status" value="1"/>
</dbReference>
<evidence type="ECO:0000256" key="4">
    <source>
        <dbReference type="PROSITE-ProRule" id="PRU00191"/>
    </source>
</evidence>
<evidence type="ECO:0000256" key="5">
    <source>
        <dbReference type="SAM" id="MobiDB-lite"/>
    </source>
</evidence>
<dbReference type="PANTHER" id="PTHR46075">
    <property type="entry name" value="CHIMERIN FAMILY MEMBER"/>
    <property type="match status" value="1"/>
</dbReference>
<dbReference type="InterPro" id="IPR046349">
    <property type="entry name" value="C1-like_sf"/>
</dbReference>
<dbReference type="SUPFAM" id="SSF55550">
    <property type="entry name" value="SH2 domain"/>
    <property type="match status" value="1"/>
</dbReference>
<dbReference type="RefSeq" id="XP_066916873.1">
    <property type="nucleotide sequence ID" value="XM_067060772.1"/>
</dbReference>
<feature type="domain" description="SH2" evidence="6">
    <location>
        <begin position="49"/>
        <end position="125"/>
    </location>
</feature>
<name>A0A7M5V4Q9_9CNID</name>
<dbReference type="SMART" id="SM00109">
    <property type="entry name" value="C1"/>
    <property type="match status" value="1"/>
</dbReference>
<protein>
    <submittedName>
        <fullName evidence="8">Uncharacterized protein</fullName>
    </submittedName>
</protein>
<dbReference type="Pfam" id="PF00017">
    <property type="entry name" value="SH2"/>
    <property type="match status" value="1"/>
</dbReference>
<feature type="compositionally biased region" description="Basic and acidic residues" evidence="5">
    <location>
        <begin position="218"/>
        <end position="228"/>
    </location>
</feature>
<dbReference type="AlphaFoldDB" id="A0A7M5V4Q9"/>
<evidence type="ECO:0000256" key="3">
    <source>
        <dbReference type="ARBA" id="ARBA00022833"/>
    </source>
</evidence>
<dbReference type="GO" id="GO:0046872">
    <property type="term" value="F:metal ion binding"/>
    <property type="evidence" value="ECO:0007669"/>
    <property type="project" value="UniProtKB-KW"/>
</dbReference>
<dbReference type="InterPro" id="IPR020454">
    <property type="entry name" value="DAG/PE-bd"/>
</dbReference>
<dbReference type="InterPro" id="IPR036860">
    <property type="entry name" value="SH2_dom_sf"/>
</dbReference>
<dbReference type="Gene3D" id="3.30.505.10">
    <property type="entry name" value="SH2 domain"/>
    <property type="match status" value="1"/>
</dbReference>
<feature type="region of interest" description="Disordered" evidence="5">
    <location>
        <begin position="211"/>
        <end position="234"/>
    </location>
</feature>
<dbReference type="Pfam" id="PF00130">
    <property type="entry name" value="C1_1"/>
    <property type="match status" value="1"/>
</dbReference>
<dbReference type="InterPro" id="IPR051854">
    <property type="entry name" value="Rho-type_GAP"/>
</dbReference>
<dbReference type="PRINTS" id="PR00008">
    <property type="entry name" value="DAGPEDOMAIN"/>
</dbReference>
<accession>A0A7M5V4Q9</accession>
<keyword evidence="9" id="KW-1185">Reference proteome</keyword>
<dbReference type="Proteomes" id="UP000594262">
    <property type="component" value="Unplaced"/>
</dbReference>
<reference evidence="8" key="1">
    <citation type="submission" date="2021-01" db="UniProtKB">
        <authorList>
            <consortium name="EnsemblMetazoa"/>
        </authorList>
    </citation>
    <scope>IDENTIFICATION</scope>
</reference>
<dbReference type="InterPro" id="IPR002219">
    <property type="entry name" value="PKC_DAG/PE"/>
</dbReference>
<organism evidence="8 9">
    <name type="scientific">Clytia hemisphaerica</name>
    <dbReference type="NCBI Taxonomy" id="252671"/>
    <lineage>
        <taxon>Eukaryota</taxon>
        <taxon>Metazoa</taxon>
        <taxon>Cnidaria</taxon>
        <taxon>Hydrozoa</taxon>
        <taxon>Hydroidolina</taxon>
        <taxon>Leptothecata</taxon>
        <taxon>Obeliida</taxon>
        <taxon>Clytiidae</taxon>
        <taxon>Clytia</taxon>
    </lineage>
</organism>
<feature type="domain" description="Phorbol-ester/DAG-type" evidence="7">
    <location>
        <begin position="156"/>
        <end position="206"/>
    </location>
</feature>
<evidence type="ECO:0000256" key="1">
    <source>
        <dbReference type="ARBA" id="ARBA00022468"/>
    </source>
</evidence>
<dbReference type="Gene3D" id="3.30.60.20">
    <property type="match status" value="1"/>
</dbReference>
<evidence type="ECO:0000313" key="8">
    <source>
        <dbReference type="EnsemblMetazoa" id="CLYHEMP009770.1"/>
    </source>
</evidence>
<dbReference type="OrthoDB" id="3196451at2759"/>
<dbReference type="GO" id="GO:0005096">
    <property type="term" value="F:GTPase activator activity"/>
    <property type="evidence" value="ECO:0007669"/>
    <property type="project" value="UniProtKB-KW"/>
</dbReference>
<dbReference type="SUPFAM" id="SSF57889">
    <property type="entry name" value="Cysteine-rich domain"/>
    <property type="match status" value="1"/>
</dbReference>
<evidence type="ECO:0000259" key="7">
    <source>
        <dbReference type="PROSITE" id="PS50081"/>
    </source>
</evidence>
<dbReference type="GeneID" id="136804031"/>
<evidence type="ECO:0000313" key="9">
    <source>
        <dbReference type="Proteomes" id="UP000594262"/>
    </source>
</evidence>
<dbReference type="FunFam" id="3.30.60.20:FF:000025">
    <property type="entry name" value="Chimaerin"/>
    <property type="match status" value="1"/>
</dbReference>
<dbReference type="InterPro" id="IPR000980">
    <property type="entry name" value="SH2"/>
</dbReference>
<dbReference type="SMART" id="SM00252">
    <property type="entry name" value="SH2"/>
    <property type="match status" value="1"/>
</dbReference>